<sequence>MTTIETQTVQYGGTPEVRPLGRSIKRGMLSRCPACGNGHLFRAWLKPVDECASCGADMHHQRSDDLPPYISITILGHIAVGGFMMTDTVFLVPMWVHFAIWVPITVLVALLTIQPIKGAVIGWQWALRMHGFDNEPQKEQIDGSSH</sequence>
<feature type="transmembrane region" description="Helical" evidence="1">
    <location>
        <begin position="66"/>
        <end position="86"/>
    </location>
</feature>
<name>A0A0D0J1L8_AGRTU</name>
<reference evidence="2 3" key="1">
    <citation type="submission" date="2014-12" db="EMBL/GenBank/DDBJ databases">
        <title>16Stimator: statistical estimation of ribosomal gene copy numbers from draft genome assemblies.</title>
        <authorList>
            <person name="Perisin M.A."/>
            <person name="Vetter M."/>
            <person name="Gilbert J.A."/>
            <person name="Bergelson J."/>
        </authorList>
    </citation>
    <scope>NUCLEOTIDE SEQUENCE [LARGE SCALE GENOMIC DNA]</scope>
    <source>
        <strain evidence="2 3">MEJ076</strain>
    </source>
</reference>
<keyword evidence="1" id="KW-0812">Transmembrane</keyword>
<dbReference type="EMBL" id="JXQV01000030">
    <property type="protein sequence ID" value="KIP99364.1"/>
    <property type="molecule type" value="Genomic_DNA"/>
</dbReference>
<evidence type="ECO:0000256" key="1">
    <source>
        <dbReference type="SAM" id="Phobius"/>
    </source>
</evidence>
<keyword evidence="2" id="KW-0862">Zinc</keyword>
<dbReference type="Pfam" id="PF06170">
    <property type="entry name" value="DUF983"/>
    <property type="match status" value="1"/>
</dbReference>
<dbReference type="NCBIfam" id="NF004633">
    <property type="entry name" value="PRK05978.1"/>
    <property type="match status" value="1"/>
</dbReference>
<comment type="caution">
    <text evidence="2">The sequence shown here is derived from an EMBL/GenBank/DDBJ whole genome shotgun (WGS) entry which is preliminary data.</text>
</comment>
<keyword evidence="1" id="KW-1133">Transmembrane helix</keyword>
<protein>
    <submittedName>
        <fullName evidence="2">Zinc-finger protein</fullName>
    </submittedName>
</protein>
<dbReference type="OrthoDB" id="9799456at2"/>
<gene>
    <name evidence="2" type="ORF">RU07_21565</name>
</gene>
<keyword evidence="2" id="KW-0479">Metal-binding</keyword>
<dbReference type="AlphaFoldDB" id="A0A0D0J1L8"/>
<dbReference type="Proteomes" id="UP000035017">
    <property type="component" value="Unassembled WGS sequence"/>
</dbReference>
<keyword evidence="1" id="KW-0472">Membrane</keyword>
<evidence type="ECO:0000313" key="3">
    <source>
        <dbReference type="Proteomes" id="UP000035017"/>
    </source>
</evidence>
<feature type="transmembrane region" description="Helical" evidence="1">
    <location>
        <begin position="92"/>
        <end position="113"/>
    </location>
</feature>
<organism evidence="2 3">
    <name type="scientific">Agrobacterium tumefaciens</name>
    <dbReference type="NCBI Taxonomy" id="358"/>
    <lineage>
        <taxon>Bacteria</taxon>
        <taxon>Pseudomonadati</taxon>
        <taxon>Pseudomonadota</taxon>
        <taxon>Alphaproteobacteria</taxon>
        <taxon>Hyphomicrobiales</taxon>
        <taxon>Rhizobiaceae</taxon>
        <taxon>Rhizobium/Agrobacterium group</taxon>
        <taxon>Agrobacterium</taxon>
        <taxon>Agrobacterium tumefaciens complex</taxon>
    </lineage>
</organism>
<evidence type="ECO:0000313" key="2">
    <source>
        <dbReference type="EMBL" id="KIP99364.1"/>
    </source>
</evidence>
<dbReference type="GO" id="GO:0008270">
    <property type="term" value="F:zinc ion binding"/>
    <property type="evidence" value="ECO:0007669"/>
    <property type="project" value="UniProtKB-KW"/>
</dbReference>
<accession>A0A0D0J1L8</accession>
<dbReference type="InterPro" id="IPR009325">
    <property type="entry name" value="DUF983"/>
</dbReference>
<keyword evidence="2" id="KW-0863">Zinc-finger</keyword>
<proteinExistence type="predicted"/>